<feature type="transmembrane region" description="Helical" evidence="7">
    <location>
        <begin position="20"/>
        <end position="40"/>
    </location>
</feature>
<reference evidence="10" key="1">
    <citation type="submission" date="2015-03" db="EMBL/GenBank/DDBJ databases">
        <authorList>
            <person name="Urmite Genomes"/>
        </authorList>
    </citation>
    <scope>NUCLEOTIDE SEQUENCE [LARGE SCALE GENOMIC DNA]</scope>
    <source>
        <strain evidence="10">CSUR P1344</strain>
    </source>
</reference>
<evidence type="ECO:0000313" key="10">
    <source>
        <dbReference type="Proteomes" id="UP000199601"/>
    </source>
</evidence>
<feature type="transmembrane region" description="Helical" evidence="7">
    <location>
        <begin position="115"/>
        <end position="139"/>
    </location>
</feature>
<dbReference type="Pfam" id="PF00999">
    <property type="entry name" value="Na_H_Exchanger"/>
    <property type="match status" value="1"/>
</dbReference>
<evidence type="ECO:0000256" key="3">
    <source>
        <dbReference type="ARBA" id="ARBA00022692"/>
    </source>
</evidence>
<dbReference type="InterPro" id="IPR006153">
    <property type="entry name" value="Cation/H_exchanger_TM"/>
</dbReference>
<dbReference type="PANTHER" id="PTHR32468:SF0">
    <property type="entry name" value="K(+)_H(+) ANTIPORTER 1"/>
    <property type="match status" value="1"/>
</dbReference>
<dbReference type="PANTHER" id="PTHR32468">
    <property type="entry name" value="CATION/H + ANTIPORTER"/>
    <property type="match status" value="1"/>
</dbReference>
<keyword evidence="10" id="KW-1185">Reference proteome</keyword>
<gene>
    <name evidence="9" type="ORF">BN000_02820</name>
</gene>
<dbReference type="InterPro" id="IPR050794">
    <property type="entry name" value="CPA2_transporter"/>
</dbReference>
<organism evidence="9 10">
    <name type="scientific">Mycobacterium europaeum</name>
    <dbReference type="NCBI Taxonomy" id="761804"/>
    <lineage>
        <taxon>Bacteria</taxon>
        <taxon>Bacillati</taxon>
        <taxon>Actinomycetota</taxon>
        <taxon>Actinomycetes</taxon>
        <taxon>Mycobacteriales</taxon>
        <taxon>Mycobacteriaceae</taxon>
        <taxon>Mycobacterium</taxon>
        <taxon>Mycobacterium simiae complex</taxon>
    </lineage>
</organism>
<dbReference type="Proteomes" id="UP000199601">
    <property type="component" value="Unassembled WGS sequence"/>
</dbReference>
<sequence length="448" mass="45945">MNLAATFLPNTQIAPHQIQVFLLQIGLLLLLATVLGRLAVKLNLSAVVGELLAGVVLGPSILGHAAPGIQHWLFPAQTEQAHLLDVVGQVGVLLLVGITGAHLDLKSLRRRGATAVKVSLAGLLVPLALGIGVAFLLPATMMAGSTTRPTFAMFFGVAMCVSAIPVIAKTLADLNLTHRDTGQLILTAGMVDDAVGWFLLSVVSAMAVGGVHGWKVTLSVGLLIAFVVLAALAGRPLVRRAFRLAGRSSDSGASVVTAVLVIIAGASITQSLGLEAVFGAFVAGVLVGAPGAGEPARLASLRTSVMWVFAPIFLATAGLRMDLTALANPSVASAAVVVLAIAIIGKFAGAYIGARSSRLTRREGLALGAGMNARGVVEVVVALVGLRLGVISSATYTAIVLVAIITSLMAPPLLRRAMAGVDANAEERLREAAQSKWLEPAKQAQGKD</sequence>
<evidence type="ECO:0000256" key="7">
    <source>
        <dbReference type="SAM" id="Phobius"/>
    </source>
</evidence>
<evidence type="ECO:0000313" key="9">
    <source>
        <dbReference type="EMBL" id="CQD13143.1"/>
    </source>
</evidence>
<dbReference type="GO" id="GO:1902600">
    <property type="term" value="P:proton transmembrane transport"/>
    <property type="evidence" value="ECO:0007669"/>
    <property type="project" value="InterPro"/>
</dbReference>
<keyword evidence="6 7" id="KW-0472">Membrane</keyword>
<feature type="transmembrane region" description="Helical" evidence="7">
    <location>
        <begin position="216"/>
        <end position="238"/>
    </location>
</feature>
<proteinExistence type="predicted"/>
<evidence type="ECO:0000256" key="1">
    <source>
        <dbReference type="ARBA" id="ARBA00004141"/>
    </source>
</evidence>
<keyword evidence="4 7" id="KW-1133">Transmembrane helix</keyword>
<keyword evidence="3 7" id="KW-0812">Transmembrane</keyword>
<accession>A0A0U1DD36</accession>
<evidence type="ECO:0000256" key="6">
    <source>
        <dbReference type="ARBA" id="ARBA00023136"/>
    </source>
</evidence>
<evidence type="ECO:0000256" key="2">
    <source>
        <dbReference type="ARBA" id="ARBA00022448"/>
    </source>
</evidence>
<evidence type="ECO:0000256" key="5">
    <source>
        <dbReference type="ARBA" id="ARBA00023065"/>
    </source>
</evidence>
<comment type="subcellular location">
    <subcellularLocation>
        <location evidence="1">Membrane</location>
        <topology evidence="1">Multi-pass membrane protein</topology>
    </subcellularLocation>
</comment>
<dbReference type="AlphaFoldDB" id="A0A0U1DD36"/>
<dbReference type="GO" id="GO:0015297">
    <property type="term" value="F:antiporter activity"/>
    <property type="evidence" value="ECO:0007669"/>
    <property type="project" value="InterPro"/>
</dbReference>
<feature type="transmembrane region" description="Helical" evidence="7">
    <location>
        <begin position="299"/>
        <end position="319"/>
    </location>
</feature>
<feature type="transmembrane region" description="Helical" evidence="7">
    <location>
        <begin position="47"/>
        <end position="66"/>
    </location>
</feature>
<protein>
    <submittedName>
        <fullName evidence="9">Integral membrane ion antiporter</fullName>
    </submittedName>
</protein>
<keyword evidence="2" id="KW-0813">Transport</keyword>
<feature type="transmembrane region" description="Helical" evidence="7">
    <location>
        <begin position="250"/>
        <end position="268"/>
    </location>
</feature>
<feature type="transmembrane region" description="Helical" evidence="7">
    <location>
        <begin position="390"/>
        <end position="410"/>
    </location>
</feature>
<feature type="transmembrane region" description="Helical" evidence="7">
    <location>
        <begin position="184"/>
        <end position="210"/>
    </location>
</feature>
<dbReference type="InterPro" id="IPR038770">
    <property type="entry name" value="Na+/solute_symporter_sf"/>
</dbReference>
<feature type="transmembrane region" description="Helical" evidence="7">
    <location>
        <begin position="274"/>
        <end position="292"/>
    </location>
</feature>
<dbReference type="RefSeq" id="WP_090421036.1">
    <property type="nucleotide sequence ID" value="NZ_CTEC01000001.1"/>
</dbReference>
<evidence type="ECO:0000259" key="8">
    <source>
        <dbReference type="Pfam" id="PF00999"/>
    </source>
</evidence>
<feature type="transmembrane region" description="Helical" evidence="7">
    <location>
        <begin position="151"/>
        <end position="172"/>
    </location>
</feature>
<dbReference type="GO" id="GO:0016020">
    <property type="term" value="C:membrane"/>
    <property type="evidence" value="ECO:0007669"/>
    <property type="project" value="UniProtKB-SubCell"/>
</dbReference>
<keyword evidence="5" id="KW-0406">Ion transport</keyword>
<dbReference type="EMBL" id="CTEC01000001">
    <property type="protein sequence ID" value="CQD13143.1"/>
    <property type="molecule type" value="Genomic_DNA"/>
</dbReference>
<evidence type="ECO:0000256" key="4">
    <source>
        <dbReference type="ARBA" id="ARBA00022989"/>
    </source>
</evidence>
<feature type="domain" description="Cation/H+ exchanger transmembrane" evidence="8">
    <location>
        <begin position="30"/>
        <end position="414"/>
    </location>
</feature>
<feature type="transmembrane region" description="Helical" evidence="7">
    <location>
        <begin position="331"/>
        <end position="352"/>
    </location>
</feature>
<feature type="transmembrane region" description="Helical" evidence="7">
    <location>
        <begin position="86"/>
        <end position="103"/>
    </location>
</feature>
<dbReference type="Gene3D" id="1.20.1530.20">
    <property type="match status" value="1"/>
</dbReference>
<name>A0A0U1DD36_9MYCO</name>